<name>A0A379MZH9_9PROT</name>
<evidence type="ECO:0000256" key="3">
    <source>
        <dbReference type="ARBA" id="ARBA00023125"/>
    </source>
</evidence>
<reference evidence="6 7" key="1">
    <citation type="submission" date="2018-06" db="EMBL/GenBank/DDBJ databases">
        <authorList>
            <consortium name="Pathogen Informatics"/>
            <person name="Doyle S."/>
        </authorList>
    </citation>
    <scope>NUCLEOTIDE SEQUENCE [LARGE SCALE GENOMIC DNA]</scope>
    <source>
        <strain evidence="6 7">NCTC13291</strain>
    </source>
</reference>
<keyword evidence="2" id="KW-0805">Transcription regulation</keyword>
<dbReference type="EMBL" id="UGVN01000001">
    <property type="protein sequence ID" value="SUE39251.1"/>
    <property type="molecule type" value="Genomic_DNA"/>
</dbReference>
<evidence type="ECO:0000256" key="4">
    <source>
        <dbReference type="ARBA" id="ARBA00023163"/>
    </source>
</evidence>
<dbReference type="Gene3D" id="1.10.10.10">
    <property type="entry name" value="Winged helix-like DNA-binding domain superfamily/Winged helix DNA-binding domain"/>
    <property type="match status" value="1"/>
</dbReference>
<sequence length="327" mass="35272">MQCEPCEEARPFRCAVRDARLRRIVTDASRSSPALAWDDFRLIQAVAETRALPAAAARLGVAHSTVFRRLRQIEEMLGYPLFERHRGGYAPTAAGEEMAALAGRVEEDIAAVTRRLAGQAPGPAGEVRLATSDSLLADLLMPMLVRFRAACPDVRLDLVTGNAAANLSRRDADVALRASDSPPDTLVGRRVARIAWALYETAATAPIPEADPMGRDWVCLGDNLAGMKVTRFARERVPAARLAARFDGVLALADAVEAGLGIGHLPCFVGDARPGLRRLAPPEPDFAADLWLLTHLDLRHLPRIRAVTEFLASAIAARRAVIEGEAG</sequence>
<comment type="similarity">
    <text evidence="1">Belongs to the LysR transcriptional regulatory family.</text>
</comment>
<dbReference type="GO" id="GO:0043565">
    <property type="term" value="F:sequence-specific DNA binding"/>
    <property type="evidence" value="ECO:0007669"/>
    <property type="project" value="TreeGrafter"/>
</dbReference>
<feature type="domain" description="HTH lysR-type" evidence="5">
    <location>
        <begin position="35"/>
        <end position="92"/>
    </location>
</feature>
<dbReference type="Pfam" id="PF03466">
    <property type="entry name" value="LysR_substrate"/>
    <property type="match status" value="1"/>
</dbReference>
<keyword evidence="3" id="KW-0238">DNA-binding</keyword>
<dbReference type="GO" id="GO:0003700">
    <property type="term" value="F:DNA-binding transcription factor activity"/>
    <property type="evidence" value="ECO:0007669"/>
    <property type="project" value="InterPro"/>
</dbReference>
<evidence type="ECO:0000256" key="2">
    <source>
        <dbReference type="ARBA" id="ARBA00023015"/>
    </source>
</evidence>
<evidence type="ECO:0000259" key="5">
    <source>
        <dbReference type="PROSITE" id="PS50931"/>
    </source>
</evidence>
<dbReference type="InterPro" id="IPR058163">
    <property type="entry name" value="LysR-type_TF_proteobact-type"/>
</dbReference>
<dbReference type="SUPFAM" id="SSF53850">
    <property type="entry name" value="Periplasmic binding protein-like II"/>
    <property type="match status" value="1"/>
</dbReference>
<organism evidence="6 7">
    <name type="scientific">Roseomonas mucosa</name>
    <dbReference type="NCBI Taxonomy" id="207340"/>
    <lineage>
        <taxon>Bacteria</taxon>
        <taxon>Pseudomonadati</taxon>
        <taxon>Pseudomonadota</taxon>
        <taxon>Alphaproteobacteria</taxon>
        <taxon>Acetobacterales</taxon>
        <taxon>Roseomonadaceae</taxon>
        <taxon>Roseomonas</taxon>
    </lineage>
</organism>
<dbReference type="PANTHER" id="PTHR30537">
    <property type="entry name" value="HTH-TYPE TRANSCRIPTIONAL REGULATOR"/>
    <property type="match status" value="1"/>
</dbReference>
<dbReference type="SUPFAM" id="SSF46785">
    <property type="entry name" value="Winged helix' DNA-binding domain"/>
    <property type="match status" value="1"/>
</dbReference>
<dbReference type="InterPro" id="IPR036388">
    <property type="entry name" value="WH-like_DNA-bd_sf"/>
</dbReference>
<dbReference type="Pfam" id="PF00126">
    <property type="entry name" value="HTH_1"/>
    <property type="match status" value="1"/>
</dbReference>
<dbReference type="Proteomes" id="UP000254919">
    <property type="component" value="Unassembled WGS sequence"/>
</dbReference>
<dbReference type="AlphaFoldDB" id="A0A379MZH9"/>
<dbReference type="PANTHER" id="PTHR30537:SF3">
    <property type="entry name" value="TRANSCRIPTIONAL REGULATORY PROTEIN"/>
    <property type="match status" value="1"/>
</dbReference>
<keyword evidence="4" id="KW-0804">Transcription</keyword>
<dbReference type="InterPro" id="IPR005119">
    <property type="entry name" value="LysR_subst-bd"/>
</dbReference>
<accession>A0A379MZH9</accession>
<proteinExistence type="inferred from homology"/>
<dbReference type="InterPro" id="IPR000847">
    <property type="entry name" value="LysR_HTH_N"/>
</dbReference>
<gene>
    <name evidence="6" type="primary">gltR_1</name>
    <name evidence="6" type="ORF">NCTC13291_01172</name>
</gene>
<evidence type="ECO:0000256" key="1">
    <source>
        <dbReference type="ARBA" id="ARBA00009437"/>
    </source>
</evidence>
<evidence type="ECO:0000313" key="6">
    <source>
        <dbReference type="EMBL" id="SUE39251.1"/>
    </source>
</evidence>
<evidence type="ECO:0000313" key="7">
    <source>
        <dbReference type="Proteomes" id="UP000254919"/>
    </source>
</evidence>
<dbReference type="PROSITE" id="PS50931">
    <property type="entry name" value="HTH_LYSR"/>
    <property type="match status" value="1"/>
</dbReference>
<protein>
    <submittedName>
        <fullName evidence="6">HTH-type transcriptional regulator gltR</fullName>
    </submittedName>
</protein>
<dbReference type="InterPro" id="IPR036390">
    <property type="entry name" value="WH_DNA-bd_sf"/>
</dbReference>
<dbReference type="Gene3D" id="3.40.190.290">
    <property type="match status" value="1"/>
</dbReference>
<dbReference type="GO" id="GO:0006351">
    <property type="term" value="P:DNA-templated transcription"/>
    <property type="evidence" value="ECO:0007669"/>
    <property type="project" value="TreeGrafter"/>
</dbReference>